<dbReference type="SUPFAM" id="SSF56300">
    <property type="entry name" value="Metallo-dependent phosphatases"/>
    <property type="match status" value="1"/>
</dbReference>
<evidence type="ECO:0000256" key="3">
    <source>
        <dbReference type="RuleBase" id="RU004273"/>
    </source>
</evidence>
<dbReference type="InterPro" id="IPR004843">
    <property type="entry name" value="Calcineurin-like_PHP"/>
</dbReference>
<dbReference type="InterPro" id="IPR018247">
    <property type="entry name" value="EF_Hand_1_Ca_BS"/>
</dbReference>
<dbReference type="InterPro" id="IPR050341">
    <property type="entry name" value="PP1_catalytic_subunit"/>
</dbReference>
<dbReference type="PANTHER" id="PTHR11668:SF496">
    <property type="entry name" value="SERINE_THREONINE-PROTEIN PHOSPHATASE"/>
    <property type="match status" value="1"/>
</dbReference>
<keyword evidence="2" id="KW-0106">Calcium</keyword>
<feature type="region of interest" description="Disordered" evidence="4">
    <location>
        <begin position="1"/>
        <end position="36"/>
    </location>
</feature>
<dbReference type="PROSITE" id="PS00125">
    <property type="entry name" value="SER_THR_PHOSPHATASE"/>
    <property type="match status" value="1"/>
</dbReference>
<protein>
    <recommendedName>
        <fullName evidence="3">Serine/threonine-protein phosphatase</fullName>
        <ecNumber evidence="3">3.1.3.16</ecNumber>
    </recommendedName>
</protein>
<dbReference type="CDD" id="cd00144">
    <property type="entry name" value="MPP_PPP_family"/>
    <property type="match status" value="1"/>
</dbReference>
<dbReference type="GO" id="GO:0005737">
    <property type="term" value="C:cytoplasm"/>
    <property type="evidence" value="ECO:0007669"/>
    <property type="project" value="TreeGrafter"/>
</dbReference>
<evidence type="ECO:0000313" key="6">
    <source>
        <dbReference type="EMBL" id="MDE45928.1"/>
    </source>
</evidence>
<dbReference type="GO" id="GO:0004722">
    <property type="term" value="F:protein serine/threonine phosphatase activity"/>
    <property type="evidence" value="ECO:0007669"/>
    <property type="project" value="UniProtKB-EC"/>
</dbReference>
<dbReference type="SUPFAM" id="SSF47473">
    <property type="entry name" value="EF-hand"/>
    <property type="match status" value="1"/>
</dbReference>
<dbReference type="SMART" id="SM00156">
    <property type="entry name" value="PP2Ac"/>
    <property type="match status" value="1"/>
</dbReference>
<reference evidence="6" key="1">
    <citation type="submission" date="2018-10" db="EMBL/GenBank/DDBJ databases">
        <title>Transcriptome assembly of Aceria tosichella (Wheat curl mite) Type 2.</title>
        <authorList>
            <person name="Scully E.D."/>
            <person name="Geib S.M."/>
            <person name="Palmer N.A."/>
            <person name="Gupta A.K."/>
            <person name="Sarath G."/>
            <person name="Tatineni S."/>
        </authorList>
    </citation>
    <scope>NUCLEOTIDE SEQUENCE</scope>
    <source>
        <strain evidence="6">LincolnNE</strain>
    </source>
</reference>
<comment type="similarity">
    <text evidence="1 3">Belongs to the PPP phosphatase family.</text>
</comment>
<dbReference type="Pfam" id="PF00149">
    <property type="entry name" value="Metallophos"/>
    <property type="match status" value="1"/>
</dbReference>
<dbReference type="PANTHER" id="PTHR11668">
    <property type="entry name" value="SERINE/THREONINE PROTEIN PHOSPHATASE"/>
    <property type="match status" value="1"/>
</dbReference>
<evidence type="ECO:0000256" key="2">
    <source>
        <dbReference type="ARBA" id="ARBA00022837"/>
    </source>
</evidence>
<name>A0A6G1S6C2_9ACAR</name>
<dbReference type="EC" id="3.1.3.16" evidence="3"/>
<dbReference type="InterPro" id="IPR029052">
    <property type="entry name" value="Metallo-depent_PP-like"/>
</dbReference>
<evidence type="ECO:0000259" key="5">
    <source>
        <dbReference type="PROSITE" id="PS50222"/>
    </source>
</evidence>
<dbReference type="Gene3D" id="3.60.21.10">
    <property type="match status" value="1"/>
</dbReference>
<proteinExistence type="inferred from homology"/>
<keyword evidence="3" id="KW-0378">Hydrolase</keyword>
<dbReference type="GO" id="GO:0005509">
    <property type="term" value="F:calcium ion binding"/>
    <property type="evidence" value="ECO:0007669"/>
    <property type="project" value="InterPro"/>
</dbReference>
<organism evidence="6">
    <name type="scientific">Aceria tosichella</name>
    <name type="common">wheat curl mite</name>
    <dbReference type="NCBI Taxonomy" id="561515"/>
    <lineage>
        <taxon>Eukaryota</taxon>
        <taxon>Metazoa</taxon>
        <taxon>Ecdysozoa</taxon>
        <taxon>Arthropoda</taxon>
        <taxon>Chelicerata</taxon>
        <taxon>Arachnida</taxon>
        <taxon>Acari</taxon>
        <taxon>Acariformes</taxon>
        <taxon>Trombidiformes</taxon>
        <taxon>Prostigmata</taxon>
        <taxon>Eupodina</taxon>
        <taxon>Eriophyoidea</taxon>
        <taxon>Eriophyidae</taxon>
        <taxon>Eriophyinae</taxon>
        <taxon>Aceriini</taxon>
        <taxon>Aceria</taxon>
    </lineage>
</organism>
<dbReference type="InterPro" id="IPR011992">
    <property type="entry name" value="EF-hand-dom_pair"/>
</dbReference>
<feature type="domain" description="EF-hand" evidence="5">
    <location>
        <begin position="403"/>
        <end position="438"/>
    </location>
</feature>
<sequence length="996" mass="110248">MSNQVRKVSSLDSTSSVSSTSSQRLSGGNTKDPNHEYATTAAVTTSYSRHLSDICAILIHCPKHDRFALVNCSAHRGLWFPYVSLKQSEGWYAAIVNKIRQLLDVRIGVKSASVFTPPEIMHVMRIQLPEVLKYVTRVVFMTNLQSVPSVSSPSSANSSAIRSMTSIERETSLKNALANKTGSGGAQQKNVVITSNNVFRCYCESSEPVNGMRWFKHETIVTEEESLEIWGPEPGMFTSAFATNSVEKGAYSEYTLREAIRFQPREPPRTYQEEMLKSCHFERGDILRLYSDYVQHCFPSQNMNYVSFCDYLLKLGYDPAESTGSQGPGGSGSGSKIMAASSSITAAASQHSSSANYAKLNLHDMRSLYRAFKFNRHMPYVTFHELLLGLAAMDRSTAHGGHSGELRASYIFRYYDSNQDGYLGPGELRHMAQDRLRTAQLKQVHSALKSAVQSSTAGAAAVKAAIGKHPNVGGGGKSASGSVSSKSISEALSKGIDADSVQKELAKIYQMLNLKPGDSISELNFMMAVGSMQLRGTSALFRSQISVLPVRQHYETIAEKHALTDIEGNLVGGELKRKGTCPRCKDKHYSLALHTVKLTHDAQIVEPTEVRFDEYPPPISRAARQLSRITFASDSTPNRLIDMITTYWNAVAAQQAAQQGGSNQGSGSMSLRMLTGSANAVNLGKTSWERIDRKVLAEEIKRVCAQAEQIFKQEARVVPVTSPCFVLGDIHGNLNDLRIYERILWPTAPTSVVGSYLFLGDYVDRGDYGLECICYLLSMKVLAPKTFYLLRGNHELRSIQQAFTFFREVCEKFRNQQLGVHVWDTLNKCFDVMPVAATIDDQIFCSHGGIPTSALRLDELYNIPTPMPDPENQSAAAWEILWNDPVSSTEYSEYADLLRKQPGGQQAVANMQGYLPNTKRGTAFFFSEEAVKRFLHLNNLSHIIRAHECVPPGYALHCNGKVITIFSSSHYCGATNDAACILVEREKLRIIRLDTD</sequence>
<dbReference type="AlphaFoldDB" id="A0A6G1S6C2"/>
<dbReference type="GO" id="GO:0005634">
    <property type="term" value="C:nucleus"/>
    <property type="evidence" value="ECO:0007669"/>
    <property type="project" value="TreeGrafter"/>
</dbReference>
<dbReference type="PRINTS" id="PR00114">
    <property type="entry name" value="STPHPHTASE"/>
</dbReference>
<accession>A0A6G1S6C2</accession>
<evidence type="ECO:0000256" key="4">
    <source>
        <dbReference type="SAM" id="MobiDB-lite"/>
    </source>
</evidence>
<dbReference type="PROSITE" id="PS50222">
    <property type="entry name" value="EF_HAND_2"/>
    <property type="match status" value="1"/>
</dbReference>
<gene>
    <name evidence="6" type="primary">TOPP3</name>
    <name evidence="6" type="ORF">g.12476</name>
</gene>
<dbReference type="Gene3D" id="1.10.238.10">
    <property type="entry name" value="EF-hand"/>
    <property type="match status" value="1"/>
</dbReference>
<dbReference type="PROSITE" id="PS00018">
    <property type="entry name" value="EF_HAND_1"/>
    <property type="match status" value="1"/>
</dbReference>
<dbReference type="InterPro" id="IPR002048">
    <property type="entry name" value="EF_hand_dom"/>
</dbReference>
<evidence type="ECO:0000256" key="1">
    <source>
        <dbReference type="ARBA" id="ARBA00008294"/>
    </source>
</evidence>
<feature type="compositionally biased region" description="Low complexity" evidence="4">
    <location>
        <begin position="8"/>
        <end position="26"/>
    </location>
</feature>
<comment type="catalytic activity">
    <reaction evidence="3">
        <text>O-phospho-L-threonyl-[protein] + H2O = L-threonyl-[protein] + phosphate</text>
        <dbReference type="Rhea" id="RHEA:47004"/>
        <dbReference type="Rhea" id="RHEA-COMP:11060"/>
        <dbReference type="Rhea" id="RHEA-COMP:11605"/>
        <dbReference type="ChEBI" id="CHEBI:15377"/>
        <dbReference type="ChEBI" id="CHEBI:30013"/>
        <dbReference type="ChEBI" id="CHEBI:43474"/>
        <dbReference type="ChEBI" id="CHEBI:61977"/>
        <dbReference type="EC" id="3.1.3.16"/>
    </reaction>
</comment>
<dbReference type="EMBL" id="GGYP01001157">
    <property type="protein sequence ID" value="MDE45928.1"/>
    <property type="molecule type" value="Transcribed_RNA"/>
</dbReference>
<dbReference type="InterPro" id="IPR006186">
    <property type="entry name" value="Ser/Thr-sp_prot-phosphatase"/>
</dbReference>